<proteinExistence type="predicted"/>
<feature type="compositionally biased region" description="Basic and acidic residues" evidence="1">
    <location>
        <begin position="145"/>
        <end position="154"/>
    </location>
</feature>
<reference evidence="2" key="2">
    <citation type="submission" date="2019-07" db="EMBL/GenBank/DDBJ databases">
        <authorList>
            <person name="Seetharam A."/>
            <person name="Woodhouse M."/>
            <person name="Cannon E."/>
        </authorList>
    </citation>
    <scope>NUCLEOTIDE SEQUENCE [LARGE SCALE GENOMIC DNA]</scope>
    <source>
        <strain evidence="2">cv. B73</strain>
    </source>
</reference>
<evidence type="ECO:0000313" key="2">
    <source>
        <dbReference type="EnsemblPlants" id="Zm00001eb412360_P001"/>
    </source>
</evidence>
<dbReference type="InParanoid" id="A0A804RBV5"/>
<dbReference type="AlphaFoldDB" id="A0A804RBV5"/>
<keyword evidence="3" id="KW-1185">Reference proteome</keyword>
<protein>
    <submittedName>
        <fullName evidence="2">Uncharacterized protein</fullName>
    </submittedName>
</protein>
<reference evidence="3" key="1">
    <citation type="journal article" date="2009" name="Science">
        <title>The B73 maize genome: complexity, diversity, and dynamics.</title>
        <authorList>
            <person name="Schnable P.S."/>
            <person name="Ware D."/>
            <person name="Fulton R.S."/>
            <person name="Stein J.C."/>
            <person name="Wei F."/>
            <person name="Pasternak S."/>
            <person name="Liang C."/>
            <person name="Zhang J."/>
            <person name="Fulton L."/>
            <person name="Graves T.A."/>
            <person name="Minx P."/>
            <person name="Reily A.D."/>
            <person name="Courtney L."/>
            <person name="Kruchowski S.S."/>
            <person name="Tomlinson C."/>
            <person name="Strong C."/>
            <person name="Delehaunty K."/>
            <person name="Fronick C."/>
            <person name="Courtney B."/>
            <person name="Rock S.M."/>
            <person name="Belter E."/>
            <person name="Du F."/>
            <person name="Kim K."/>
            <person name="Abbott R.M."/>
            <person name="Cotton M."/>
            <person name="Levy A."/>
            <person name="Marchetto P."/>
            <person name="Ochoa K."/>
            <person name="Jackson S.M."/>
            <person name="Gillam B."/>
            <person name="Chen W."/>
            <person name="Yan L."/>
            <person name="Higginbotham J."/>
            <person name="Cardenas M."/>
            <person name="Waligorski J."/>
            <person name="Applebaum E."/>
            <person name="Phelps L."/>
            <person name="Falcone J."/>
            <person name="Kanchi K."/>
            <person name="Thane T."/>
            <person name="Scimone A."/>
            <person name="Thane N."/>
            <person name="Henke J."/>
            <person name="Wang T."/>
            <person name="Ruppert J."/>
            <person name="Shah N."/>
            <person name="Rotter K."/>
            <person name="Hodges J."/>
            <person name="Ingenthron E."/>
            <person name="Cordes M."/>
            <person name="Kohlberg S."/>
            <person name="Sgro J."/>
            <person name="Delgado B."/>
            <person name="Mead K."/>
            <person name="Chinwalla A."/>
            <person name="Leonard S."/>
            <person name="Crouse K."/>
            <person name="Collura K."/>
            <person name="Kudrna D."/>
            <person name="Currie J."/>
            <person name="He R."/>
            <person name="Angelova A."/>
            <person name="Rajasekar S."/>
            <person name="Mueller T."/>
            <person name="Lomeli R."/>
            <person name="Scara G."/>
            <person name="Ko A."/>
            <person name="Delaney K."/>
            <person name="Wissotski M."/>
            <person name="Lopez G."/>
            <person name="Campos D."/>
            <person name="Braidotti M."/>
            <person name="Ashley E."/>
            <person name="Golser W."/>
            <person name="Kim H."/>
            <person name="Lee S."/>
            <person name="Lin J."/>
            <person name="Dujmic Z."/>
            <person name="Kim W."/>
            <person name="Talag J."/>
            <person name="Zuccolo A."/>
            <person name="Fan C."/>
            <person name="Sebastian A."/>
            <person name="Kramer M."/>
            <person name="Spiegel L."/>
            <person name="Nascimento L."/>
            <person name="Zutavern T."/>
            <person name="Miller B."/>
            <person name="Ambroise C."/>
            <person name="Muller S."/>
            <person name="Spooner W."/>
            <person name="Narechania A."/>
            <person name="Ren L."/>
            <person name="Wei S."/>
            <person name="Kumari S."/>
            <person name="Faga B."/>
            <person name="Levy M.J."/>
            <person name="McMahan L."/>
            <person name="Van Buren P."/>
            <person name="Vaughn M.W."/>
            <person name="Ying K."/>
            <person name="Yeh C.-T."/>
            <person name="Emrich S.J."/>
            <person name="Jia Y."/>
            <person name="Kalyanaraman A."/>
            <person name="Hsia A.-P."/>
            <person name="Barbazuk W.B."/>
            <person name="Baucom R.S."/>
            <person name="Brutnell T.P."/>
            <person name="Carpita N.C."/>
            <person name="Chaparro C."/>
            <person name="Chia J.-M."/>
            <person name="Deragon J.-M."/>
            <person name="Estill J.C."/>
            <person name="Fu Y."/>
            <person name="Jeddeloh J.A."/>
            <person name="Han Y."/>
            <person name="Lee H."/>
            <person name="Li P."/>
            <person name="Lisch D.R."/>
            <person name="Liu S."/>
            <person name="Liu Z."/>
            <person name="Nagel D.H."/>
            <person name="McCann M.C."/>
            <person name="SanMiguel P."/>
            <person name="Myers A.M."/>
            <person name="Nettleton D."/>
            <person name="Nguyen J."/>
            <person name="Penning B.W."/>
            <person name="Ponnala L."/>
            <person name="Schneider K.L."/>
            <person name="Schwartz D.C."/>
            <person name="Sharma A."/>
            <person name="Soderlund C."/>
            <person name="Springer N.M."/>
            <person name="Sun Q."/>
            <person name="Wang H."/>
            <person name="Waterman M."/>
            <person name="Westerman R."/>
            <person name="Wolfgruber T.K."/>
            <person name="Yang L."/>
            <person name="Yu Y."/>
            <person name="Zhang L."/>
            <person name="Zhou S."/>
            <person name="Zhu Q."/>
            <person name="Bennetzen J.L."/>
            <person name="Dawe R.K."/>
            <person name="Jiang J."/>
            <person name="Jiang N."/>
            <person name="Presting G.G."/>
            <person name="Wessler S.R."/>
            <person name="Aluru S."/>
            <person name="Martienssen R.A."/>
            <person name="Clifton S.W."/>
            <person name="McCombie W.R."/>
            <person name="Wing R.A."/>
            <person name="Wilson R.K."/>
        </authorList>
    </citation>
    <scope>NUCLEOTIDE SEQUENCE [LARGE SCALE GENOMIC DNA]</scope>
    <source>
        <strain evidence="3">cv. B73</strain>
    </source>
</reference>
<evidence type="ECO:0000256" key="1">
    <source>
        <dbReference type="SAM" id="MobiDB-lite"/>
    </source>
</evidence>
<feature type="compositionally biased region" description="Basic and acidic residues" evidence="1">
    <location>
        <begin position="41"/>
        <end position="80"/>
    </location>
</feature>
<organism evidence="2 3">
    <name type="scientific">Zea mays</name>
    <name type="common">Maize</name>
    <dbReference type="NCBI Taxonomy" id="4577"/>
    <lineage>
        <taxon>Eukaryota</taxon>
        <taxon>Viridiplantae</taxon>
        <taxon>Streptophyta</taxon>
        <taxon>Embryophyta</taxon>
        <taxon>Tracheophyta</taxon>
        <taxon>Spermatophyta</taxon>
        <taxon>Magnoliopsida</taxon>
        <taxon>Liliopsida</taxon>
        <taxon>Poales</taxon>
        <taxon>Poaceae</taxon>
        <taxon>PACMAD clade</taxon>
        <taxon>Panicoideae</taxon>
        <taxon>Andropogonodae</taxon>
        <taxon>Andropogoneae</taxon>
        <taxon>Tripsacinae</taxon>
        <taxon>Zea</taxon>
    </lineage>
</organism>
<evidence type="ECO:0000313" key="3">
    <source>
        <dbReference type="Proteomes" id="UP000007305"/>
    </source>
</evidence>
<reference evidence="2" key="3">
    <citation type="submission" date="2021-05" db="UniProtKB">
        <authorList>
            <consortium name="EnsemblPlants"/>
        </authorList>
    </citation>
    <scope>IDENTIFICATION</scope>
    <source>
        <strain evidence="2">cv. B73</strain>
    </source>
</reference>
<dbReference type="Gramene" id="Zm00001eb412360_T001">
    <property type="protein sequence ID" value="Zm00001eb412360_P001"/>
    <property type="gene ID" value="Zm00001eb412360"/>
</dbReference>
<sequence>MGAAQEAGKFHGEETQGMNAGELAMGVTPSRASVGAQQDQIRAEGGELRGREAGMELDHGERTELGELEAGERARREREGAAMAELGARRPWKTRRRSTAREMGGGLGRSCARLGTRLGGRAAERHGEGFGEEGAPTFELGRNVHAREPSERRR</sequence>
<dbReference type="EnsemblPlants" id="Zm00001eb412360_T001">
    <property type="protein sequence ID" value="Zm00001eb412360_P001"/>
    <property type="gene ID" value="Zm00001eb412360"/>
</dbReference>
<name>A0A804RBV5_MAIZE</name>
<dbReference type="Proteomes" id="UP000007305">
    <property type="component" value="Chromosome 10"/>
</dbReference>
<accession>A0A804RBV5</accession>
<feature type="region of interest" description="Disordered" evidence="1">
    <location>
        <begin position="1"/>
        <end position="154"/>
    </location>
</feature>